<name>A0A2G2UYF4_CAPBA</name>
<protein>
    <submittedName>
        <fullName evidence="2">EH domain-containing protein 1</fullName>
    </submittedName>
</protein>
<organism evidence="2 3">
    <name type="scientific">Capsicum baccatum</name>
    <name type="common">Peruvian pepper</name>
    <dbReference type="NCBI Taxonomy" id="33114"/>
    <lineage>
        <taxon>Eukaryota</taxon>
        <taxon>Viridiplantae</taxon>
        <taxon>Streptophyta</taxon>
        <taxon>Embryophyta</taxon>
        <taxon>Tracheophyta</taxon>
        <taxon>Spermatophyta</taxon>
        <taxon>Magnoliopsida</taxon>
        <taxon>eudicotyledons</taxon>
        <taxon>Gunneridae</taxon>
        <taxon>Pentapetalae</taxon>
        <taxon>asterids</taxon>
        <taxon>lamiids</taxon>
        <taxon>Solanales</taxon>
        <taxon>Solanaceae</taxon>
        <taxon>Solanoideae</taxon>
        <taxon>Capsiceae</taxon>
        <taxon>Capsicum</taxon>
    </lineage>
</organism>
<gene>
    <name evidence="2" type="ORF">CQW23_34669</name>
</gene>
<dbReference type="STRING" id="33114.A0A2G2UYF4"/>
<evidence type="ECO:0000313" key="3">
    <source>
        <dbReference type="Proteomes" id="UP000224567"/>
    </source>
</evidence>
<keyword evidence="3" id="KW-1185">Reference proteome</keyword>
<evidence type="ECO:0000259" key="1">
    <source>
        <dbReference type="Pfam" id="PF16880"/>
    </source>
</evidence>
<dbReference type="Pfam" id="PF16880">
    <property type="entry name" value="EHD_N"/>
    <property type="match status" value="1"/>
</dbReference>
<proteinExistence type="predicted"/>
<evidence type="ECO:0000313" key="2">
    <source>
        <dbReference type="EMBL" id="PHT25707.1"/>
    </source>
</evidence>
<dbReference type="OrthoDB" id="1722382at2759"/>
<dbReference type="AlphaFoldDB" id="A0A2G2UYF4"/>
<reference evidence="3" key="2">
    <citation type="journal article" date="2017" name="J. Anim. Genet.">
        <title>Multiple reference genome sequences of hot pepper reveal the massive evolution of plant disease resistance genes by retroduplication.</title>
        <authorList>
            <person name="Kim S."/>
            <person name="Park J."/>
            <person name="Yeom S.-I."/>
            <person name="Kim Y.-M."/>
            <person name="Seo E."/>
            <person name="Kim K.-T."/>
            <person name="Kim M.-S."/>
            <person name="Lee J.M."/>
            <person name="Cheong K."/>
            <person name="Shin H.-S."/>
            <person name="Kim S.-B."/>
            <person name="Han K."/>
            <person name="Lee J."/>
            <person name="Park M."/>
            <person name="Lee H.-A."/>
            <person name="Lee H.-Y."/>
            <person name="Lee Y."/>
            <person name="Oh S."/>
            <person name="Lee J.H."/>
            <person name="Choi E."/>
            <person name="Choi E."/>
            <person name="Lee S.E."/>
            <person name="Jeon J."/>
            <person name="Kim H."/>
            <person name="Choi G."/>
            <person name="Song H."/>
            <person name="Lee J."/>
            <person name="Lee S.-C."/>
            <person name="Kwon J.-K."/>
            <person name="Lee H.-Y."/>
            <person name="Koo N."/>
            <person name="Hong Y."/>
            <person name="Kim R.W."/>
            <person name="Kang W.-H."/>
            <person name="Huh J.H."/>
            <person name="Kang B.-C."/>
            <person name="Yang T.-J."/>
            <person name="Lee Y.-H."/>
            <person name="Bennetzen J.L."/>
            <person name="Choi D."/>
        </authorList>
    </citation>
    <scope>NUCLEOTIDE SEQUENCE [LARGE SCALE GENOMIC DNA]</scope>
    <source>
        <strain evidence="3">cv. PBC81</strain>
    </source>
</reference>
<feature type="domain" description="EH" evidence="1">
    <location>
        <begin position="28"/>
        <end position="60"/>
    </location>
</feature>
<dbReference type="Proteomes" id="UP000224567">
    <property type="component" value="Unassembled WGS sequence"/>
</dbReference>
<reference evidence="2 3" key="1">
    <citation type="journal article" date="2017" name="Genome Biol.">
        <title>New reference genome sequences of hot pepper reveal the massive evolution of plant disease-resistance genes by retroduplication.</title>
        <authorList>
            <person name="Kim S."/>
            <person name="Park J."/>
            <person name="Yeom S.I."/>
            <person name="Kim Y.M."/>
            <person name="Seo E."/>
            <person name="Kim K.T."/>
            <person name="Kim M.S."/>
            <person name="Lee J.M."/>
            <person name="Cheong K."/>
            <person name="Shin H.S."/>
            <person name="Kim S.B."/>
            <person name="Han K."/>
            <person name="Lee J."/>
            <person name="Park M."/>
            <person name="Lee H.A."/>
            <person name="Lee H.Y."/>
            <person name="Lee Y."/>
            <person name="Oh S."/>
            <person name="Lee J.H."/>
            <person name="Choi E."/>
            <person name="Choi E."/>
            <person name="Lee S.E."/>
            <person name="Jeon J."/>
            <person name="Kim H."/>
            <person name="Choi G."/>
            <person name="Song H."/>
            <person name="Lee J."/>
            <person name="Lee S.C."/>
            <person name="Kwon J.K."/>
            <person name="Lee H.Y."/>
            <person name="Koo N."/>
            <person name="Hong Y."/>
            <person name="Kim R.W."/>
            <person name="Kang W.H."/>
            <person name="Huh J.H."/>
            <person name="Kang B.C."/>
            <person name="Yang T.J."/>
            <person name="Lee Y.H."/>
            <person name="Bennetzen J.L."/>
            <person name="Choi D."/>
        </authorList>
    </citation>
    <scope>NUCLEOTIDE SEQUENCE [LARGE SCALE GENOMIC DNA]</scope>
    <source>
        <strain evidence="3">cv. PBC81</strain>
    </source>
</reference>
<dbReference type="InterPro" id="IPR031692">
    <property type="entry name" value="EHD_N"/>
</dbReference>
<accession>A0A2G2UYF4</accession>
<dbReference type="EMBL" id="MLFT02001397">
    <property type="protein sequence ID" value="PHT25707.1"/>
    <property type="molecule type" value="Genomic_DNA"/>
</dbReference>
<dbReference type="Gene3D" id="1.10.268.20">
    <property type="match status" value="1"/>
</dbReference>
<comment type="caution">
    <text evidence="2">The sequence shown here is derived from an EMBL/GenBank/DDBJ whole genome shotgun (WGS) entry which is preliminary data.</text>
</comment>
<sequence>MYELRYLCLQHEMQIQPCVTAVTSVSGGLKGLYNEKLKPLERTYRFNDFASPTLTESDFDAKPMVMLLGEYSTGKINFIKHLLKCNYPG</sequence>